<dbReference type="Gene3D" id="2.70.150.10">
    <property type="entry name" value="Calcium-transporting ATPase, cytoplasmic transduction domain A"/>
    <property type="match status" value="1"/>
</dbReference>
<dbReference type="SUPFAM" id="SSF56784">
    <property type="entry name" value="HAD-like"/>
    <property type="match status" value="1"/>
</dbReference>
<protein>
    <recommendedName>
        <fullName evidence="5">Magnesium-transporting ATPase, P-type 1</fullName>
        <ecNumber evidence="4">7.2.2.14</ecNumber>
    </recommendedName>
    <alternativeName>
        <fullName evidence="16">Mg(2+) transport ATPase, P-type 1</fullName>
    </alternativeName>
</protein>
<sequence>MEASINLARENKKLKLKDFLVQFKASTKGLSEEEARARLAEYGFNILEKKKWRFEKPRLFLSKFKNPLIILLLGGTLISAFLGEIIDASLIFLVIILSFVLDFYQTSKSSQAVEKLKSRVTITAAVLREGQKREVKVSEIVPGDIIFLSAGDIIPADAYVVSAKDLFVNEAVLTGESLPVVKESEEMFLDLSLPKEDSEMSLLFGGTTVVSGFGTALVTATGLKTTYGKIIENLTDIEPETEFDRGVKQLGGLIFKTVIFLVTFVFFINSLLNHGVLNSFLFALALAVGMVPELLPMIITIALARGAVRMAGKKVIVKNLPSIQNLGNIDIFCTDKTGTLTEDKIKLEKYLDISGKENKKVLKYAYLNSFFQTGLHSPLSEAILVHKDEVSIGGYQKIDEVPFDFSRKFLSVVVEKNQRKDLISLGAPEAIFNLSVSYDLNGRIKPLTSQKKEELKGIFKELSANGFRVLAAAYKEIKSRQKTFVKKDETKLIFLGLTAFLDPPKATAKTALKNLEKNGIQFKILTGDNEWVSEYIARWAEIPQTKVLLGEQIEKMSDARLRRVVNDVGIFARVTPEQKERIILALKRNKHVVGYLGDGINDALAMHAADVGISVDNAVDVAKETADIVLLEKDLEVLIDGVAEGRRTFGNVMKYLMMGTSSNFGNMFSVAGASLVLPFLPMLPLQILLNNFLYEFSQISLPADNVDAELVKKPKKWDIKFVKYFMIVFGPISSIFDFLIFFLLLTLFKANVSLFQTGWFLESLFTQTLIVFAIRTIKTPFWHSRPSKYLVTGVAFVLVLSLIIVFTPLKNLFGFSSLPAFYFLILGFLIAAYFFLVEFVKKKFYQRFNL</sequence>
<dbReference type="SMART" id="SM00831">
    <property type="entry name" value="Cation_ATPase_N"/>
    <property type="match status" value="1"/>
</dbReference>
<keyword evidence="15 18" id="KW-0472">Membrane</keyword>
<dbReference type="InterPro" id="IPR023299">
    <property type="entry name" value="ATPase_P-typ_cyto_dom_N"/>
</dbReference>
<dbReference type="EMBL" id="PCWR01000055">
    <property type="protein sequence ID" value="PIR06469.1"/>
    <property type="molecule type" value="Genomic_DNA"/>
</dbReference>
<dbReference type="GO" id="GO:0016887">
    <property type="term" value="F:ATP hydrolysis activity"/>
    <property type="evidence" value="ECO:0007669"/>
    <property type="project" value="InterPro"/>
</dbReference>
<dbReference type="AlphaFoldDB" id="A0A2H0NC41"/>
<dbReference type="InterPro" id="IPR044492">
    <property type="entry name" value="P_typ_ATPase_HD_dom"/>
</dbReference>
<evidence type="ECO:0000256" key="18">
    <source>
        <dbReference type="SAM" id="Phobius"/>
    </source>
</evidence>
<feature type="transmembrane region" description="Helical" evidence="18">
    <location>
        <begin position="250"/>
        <end position="268"/>
    </location>
</feature>
<dbReference type="SUPFAM" id="SSF81665">
    <property type="entry name" value="Calcium ATPase, transmembrane domain M"/>
    <property type="match status" value="1"/>
</dbReference>
<comment type="subcellular location">
    <subcellularLocation>
        <location evidence="2">Cell inner membrane</location>
        <topology evidence="2">Multi-pass membrane protein</topology>
    </subcellularLocation>
</comment>
<reference evidence="20 21" key="1">
    <citation type="submission" date="2017-09" db="EMBL/GenBank/DDBJ databases">
        <title>Depth-based differentiation of microbial function through sediment-hosted aquifers and enrichment of novel symbionts in the deep terrestrial subsurface.</title>
        <authorList>
            <person name="Probst A.J."/>
            <person name="Ladd B."/>
            <person name="Jarett J.K."/>
            <person name="Geller-Mcgrath D.E."/>
            <person name="Sieber C.M."/>
            <person name="Emerson J.B."/>
            <person name="Anantharaman K."/>
            <person name="Thomas B.C."/>
            <person name="Malmstrom R."/>
            <person name="Stieglmeier M."/>
            <person name="Klingl A."/>
            <person name="Woyke T."/>
            <person name="Ryan C.M."/>
            <person name="Banfield J.F."/>
        </authorList>
    </citation>
    <scope>NUCLEOTIDE SEQUENCE [LARGE SCALE GENOMIC DNA]</scope>
    <source>
        <strain evidence="20">CG11_big_fil_rev_8_21_14_0_20_38_23</strain>
    </source>
</reference>
<accession>A0A2H0NC41</accession>
<feature type="transmembrane region" description="Helical" evidence="18">
    <location>
        <begin position="202"/>
        <end position="223"/>
    </location>
</feature>
<evidence type="ECO:0000256" key="16">
    <source>
        <dbReference type="ARBA" id="ARBA00029806"/>
    </source>
</evidence>
<feature type="transmembrane region" description="Helical" evidence="18">
    <location>
        <begin position="68"/>
        <end position="101"/>
    </location>
</feature>
<evidence type="ECO:0000256" key="11">
    <source>
        <dbReference type="ARBA" id="ARBA00022840"/>
    </source>
</evidence>
<feature type="transmembrane region" description="Helical" evidence="18">
    <location>
        <begin position="280"/>
        <end position="304"/>
    </location>
</feature>
<dbReference type="NCBIfam" id="TIGR01524">
    <property type="entry name" value="ATPase-IIIB_Mg"/>
    <property type="match status" value="1"/>
</dbReference>
<dbReference type="Pfam" id="PF00689">
    <property type="entry name" value="Cation_ATPase_C"/>
    <property type="match status" value="1"/>
</dbReference>
<evidence type="ECO:0000256" key="5">
    <source>
        <dbReference type="ARBA" id="ARBA00013555"/>
    </source>
</evidence>
<keyword evidence="11" id="KW-0067">ATP-binding</keyword>
<feature type="transmembrane region" description="Helical" evidence="18">
    <location>
        <begin position="789"/>
        <end position="809"/>
    </location>
</feature>
<dbReference type="InterPro" id="IPR008250">
    <property type="entry name" value="ATPase_P-typ_transduc_dom_A_sf"/>
</dbReference>
<evidence type="ECO:0000313" key="20">
    <source>
        <dbReference type="EMBL" id="PIR06469.1"/>
    </source>
</evidence>
<name>A0A2H0NC41_9BACT</name>
<dbReference type="SUPFAM" id="SSF81653">
    <property type="entry name" value="Calcium ATPase, transduction domain A"/>
    <property type="match status" value="1"/>
</dbReference>
<dbReference type="PANTHER" id="PTHR42861">
    <property type="entry name" value="CALCIUM-TRANSPORTING ATPASE"/>
    <property type="match status" value="1"/>
</dbReference>
<evidence type="ECO:0000256" key="1">
    <source>
        <dbReference type="ARBA" id="ARBA00003954"/>
    </source>
</evidence>
<dbReference type="Gene3D" id="3.40.1110.10">
    <property type="entry name" value="Calcium-transporting ATPase, cytoplasmic domain N"/>
    <property type="match status" value="1"/>
</dbReference>
<comment type="similarity">
    <text evidence="3">Belongs to the cation transport ATPase (P-type) (TC 3.A.3) family. Type IIIB subfamily.</text>
</comment>
<dbReference type="SFLD" id="SFLDG00002">
    <property type="entry name" value="C1.7:_P-type_atpase_like"/>
    <property type="match status" value="1"/>
</dbReference>
<dbReference type="EC" id="7.2.2.14" evidence="4"/>
<feature type="transmembrane region" description="Helical" evidence="18">
    <location>
        <begin position="759"/>
        <end position="777"/>
    </location>
</feature>
<keyword evidence="14 18" id="KW-1133">Transmembrane helix</keyword>
<feature type="domain" description="Cation-transporting P-type ATPase N-terminal" evidence="19">
    <location>
        <begin position="10"/>
        <end position="84"/>
    </location>
</feature>
<evidence type="ECO:0000256" key="6">
    <source>
        <dbReference type="ARBA" id="ARBA00022475"/>
    </source>
</evidence>
<dbReference type="SFLD" id="SFLDS00003">
    <property type="entry name" value="Haloacid_Dehalogenase"/>
    <property type="match status" value="1"/>
</dbReference>
<evidence type="ECO:0000256" key="12">
    <source>
        <dbReference type="ARBA" id="ARBA00022842"/>
    </source>
</evidence>
<comment type="catalytic activity">
    <reaction evidence="17">
        <text>Mg(2+)(out) + ATP + H2O = Mg(2+)(in) + ADP + phosphate + H(+)</text>
        <dbReference type="Rhea" id="RHEA:10260"/>
        <dbReference type="ChEBI" id="CHEBI:15377"/>
        <dbReference type="ChEBI" id="CHEBI:15378"/>
        <dbReference type="ChEBI" id="CHEBI:18420"/>
        <dbReference type="ChEBI" id="CHEBI:30616"/>
        <dbReference type="ChEBI" id="CHEBI:43474"/>
        <dbReference type="ChEBI" id="CHEBI:456216"/>
        <dbReference type="EC" id="7.2.2.14"/>
    </reaction>
</comment>
<dbReference type="GO" id="GO:0005524">
    <property type="term" value="F:ATP binding"/>
    <property type="evidence" value="ECO:0007669"/>
    <property type="project" value="UniProtKB-KW"/>
</dbReference>
<keyword evidence="13" id="KW-1278">Translocase</keyword>
<dbReference type="Pfam" id="PF00690">
    <property type="entry name" value="Cation_ATPase_N"/>
    <property type="match status" value="1"/>
</dbReference>
<dbReference type="InterPro" id="IPR001757">
    <property type="entry name" value="P_typ_ATPase"/>
</dbReference>
<evidence type="ECO:0000256" key="3">
    <source>
        <dbReference type="ARBA" id="ARBA00008746"/>
    </source>
</evidence>
<evidence type="ECO:0000256" key="13">
    <source>
        <dbReference type="ARBA" id="ARBA00022967"/>
    </source>
</evidence>
<evidence type="ECO:0000256" key="7">
    <source>
        <dbReference type="ARBA" id="ARBA00022519"/>
    </source>
</evidence>
<dbReference type="Gene3D" id="3.40.50.1000">
    <property type="entry name" value="HAD superfamily/HAD-like"/>
    <property type="match status" value="1"/>
</dbReference>
<keyword evidence="9 18" id="KW-0812">Transmembrane</keyword>
<evidence type="ECO:0000259" key="19">
    <source>
        <dbReference type="SMART" id="SM00831"/>
    </source>
</evidence>
<keyword evidence="12" id="KW-0460">Magnesium</keyword>
<evidence type="ECO:0000313" key="21">
    <source>
        <dbReference type="Proteomes" id="UP000228867"/>
    </source>
</evidence>
<dbReference type="GO" id="GO:0015444">
    <property type="term" value="F:P-type magnesium transporter activity"/>
    <property type="evidence" value="ECO:0007669"/>
    <property type="project" value="UniProtKB-EC"/>
</dbReference>
<comment type="function">
    <text evidence="1">Mediates magnesium influx to the cytosol.</text>
</comment>
<dbReference type="InterPro" id="IPR036412">
    <property type="entry name" value="HAD-like_sf"/>
</dbReference>
<dbReference type="Pfam" id="PF13246">
    <property type="entry name" value="Cation_ATPase"/>
    <property type="match status" value="1"/>
</dbReference>
<dbReference type="InterPro" id="IPR004014">
    <property type="entry name" value="ATPase_P-typ_cation-transptr_N"/>
</dbReference>
<dbReference type="GO" id="GO:0005886">
    <property type="term" value="C:plasma membrane"/>
    <property type="evidence" value="ECO:0007669"/>
    <property type="project" value="UniProtKB-SubCell"/>
</dbReference>
<evidence type="ECO:0000256" key="10">
    <source>
        <dbReference type="ARBA" id="ARBA00022741"/>
    </source>
</evidence>
<organism evidence="20 21">
    <name type="scientific">Candidatus Jorgensenbacteria bacterium CG11_big_fil_rev_8_21_14_0_20_38_23</name>
    <dbReference type="NCBI Taxonomy" id="1974594"/>
    <lineage>
        <taxon>Bacteria</taxon>
        <taxon>Candidatus Joergenseniibacteriota</taxon>
    </lineage>
</organism>
<dbReference type="InterPro" id="IPR018303">
    <property type="entry name" value="ATPase_P-typ_P_site"/>
</dbReference>
<dbReference type="InterPro" id="IPR059000">
    <property type="entry name" value="ATPase_P-type_domA"/>
</dbReference>
<evidence type="ECO:0000256" key="17">
    <source>
        <dbReference type="ARBA" id="ARBA00047295"/>
    </source>
</evidence>
<dbReference type="Pfam" id="PF00122">
    <property type="entry name" value="E1-E2_ATPase"/>
    <property type="match status" value="1"/>
</dbReference>
<dbReference type="PROSITE" id="PS00154">
    <property type="entry name" value="ATPASE_E1_E2"/>
    <property type="match status" value="1"/>
</dbReference>
<dbReference type="InterPro" id="IPR006415">
    <property type="entry name" value="P-type_ATPase_IIIB"/>
</dbReference>
<feature type="transmembrane region" description="Helical" evidence="18">
    <location>
        <begin position="821"/>
        <end position="840"/>
    </location>
</feature>
<keyword evidence="6" id="KW-1003">Cell membrane</keyword>
<evidence type="ECO:0000256" key="14">
    <source>
        <dbReference type="ARBA" id="ARBA00022989"/>
    </source>
</evidence>
<evidence type="ECO:0000256" key="15">
    <source>
        <dbReference type="ARBA" id="ARBA00023136"/>
    </source>
</evidence>
<dbReference type="SFLD" id="SFLDF00027">
    <property type="entry name" value="p-type_atpase"/>
    <property type="match status" value="1"/>
</dbReference>
<evidence type="ECO:0000256" key="8">
    <source>
        <dbReference type="ARBA" id="ARBA00022553"/>
    </source>
</evidence>
<keyword evidence="7" id="KW-0997">Cell inner membrane</keyword>
<dbReference type="Proteomes" id="UP000228867">
    <property type="component" value="Unassembled WGS sequence"/>
</dbReference>
<comment type="caution">
    <text evidence="20">The sequence shown here is derived from an EMBL/GenBank/DDBJ whole genome shotgun (WGS) entry which is preliminary data.</text>
</comment>
<dbReference type="PRINTS" id="PR01836">
    <property type="entry name" value="MGATPASE"/>
</dbReference>
<proteinExistence type="inferred from homology"/>
<dbReference type="InterPro" id="IPR023298">
    <property type="entry name" value="ATPase_P-typ_TM_dom_sf"/>
</dbReference>
<evidence type="ECO:0000256" key="4">
    <source>
        <dbReference type="ARBA" id="ARBA00012786"/>
    </source>
</evidence>
<feature type="transmembrane region" description="Helical" evidence="18">
    <location>
        <begin position="721"/>
        <end position="747"/>
    </location>
</feature>
<dbReference type="NCBIfam" id="TIGR01494">
    <property type="entry name" value="ATPase_P-type"/>
    <property type="match status" value="2"/>
</dbReference>
<keyword evidence="8" id="KW-0597">Phosphoprotein</keyword>
<keyword evidence="10" id="KW-0547">Nucleotide-binding</keyword>
<evidence type="ECO:0000256" key="2">
    <source>
        <dbReference type="ARBA" id="ARBA00004429"/>
    </source>
</evidence>
<dbReference type="InterPro" id="IPR023214">
    <property type="entry name" value="HAD_sf"/>
</dbReference>
<evidence type="ECO:0000256" key="9">
    <source>
        <dbReference type="ARBA" id="ARBA00022692"/>
    </source>
</evidence>
<dbReference type="InterPro" id="IPR006068">
    <property type="entry name" value="ATPase_P-typ_cation-transptr_C"/>
</dbReference>
<gene>
    <name evidence="20" type="primary">mgtA</name>
    <name evidence="20" type="ORF">COV54_02410</name>
</gene>
<dbReference type="Gene3D" id="1.20.1110.10">
    <property type="entry name" value="Calcium-transporting ATPase, transmembrane domain"/>
    <property type="match status" value="1"/>
</dbReference>